<dbReference type="AlphaFoldDB" id="A0A660HQJ6"/>
<dbReference type="GeneID" id="53687323"/>
<keyword evidence="1" id="KW-0812">Transmembrane</keyword>
<dbReference type="EMBL" id="CP032683">
    <property type="protein sequence ID" value="AYK14523.1"/>
    <property type="molecule type" value="Genomic_DNA"/>
</dbReference>
<dbReference type="RefSeq" id="WP_048159130.1">
    <property type="nucleotide sequence ID" value="NZ_CP032683.1"/>
</dbReference>
<evidence type="ECO:0000256" key="1">
    <source>
        <dbReference type="SAM" id="Phobius"/>
    </source>
</evidence>
<keyword evidence="1" id="KW-1133">Transmembrane helix</keyword>
<organism evidence="2 3">
    <name type="scientific">Methanosarcina flavescens</name>
    <dbReference type="NCBI Taxonomy" id="1715806"/>
    <lineage>
        <taxon>Archaea</taxon>
        <taxon>Methanobacteriati</taxon>
        <taxon>Methanobacteriota</taxon>
        <taxon>Stenosarchaea group</taxon>
        <taxon>Methanomicrobia</taxon>
        <taxon>Methanosarcinales</taxon>
        <taxon>Methanosarcinaceae</taxon>
        <taxon>Methanosarcina</taxon>
    </lineage>
</organism>
<keyword evidence="3" id="KW-1185">Reference proteome</keyword>
<dbReference type="KEGG" id="mfz:AOB57_004330"/>
<evidence type="ECO:0000313" key="2">
    <source>
        <dbReference type="EMBL" id="AYK14523.1"/>
    </source>
</evidence>
<reference evidence="2 3" key="1">
    <citation type="journal article" date="2016" name="Int. J. Syst. Evol. Microbiol.">
        <title>Methanosarcina flavescens sp. nov., a methanogenic archaeon isolated from a full-scale anaerobic digester.</title>
        <authorList>
            <person name="Kern T."/>
            <person name="Fischer M.A."/>
            <person name="Deppenmeier U."/>
            <person name="Schmitz R.A."/>
            <person name="Rother M."/>
        </authorList>
    </citation>
    <scope>NUCLEOTIDE SEQUENCE [LARGE SCALE GENOMIC DNA]</scope>
    <source>
        <strain evidence="2 3">E03.2</strain>
    </source>
</reference>
<proteinExistence type="predicted"/>
<name>A0A660HQJ6_9EURY</name>
<protein>
    <submittedName>
        <fullName evidence="2">Uncharacterized protein</fullName>
    </submittedName>
</protein>
<accession>A0A660HQJ6</accession>
<dbReference type="Proteomes" id="UP000053087">
    <property type="component" value="Chromosome"/>
</dbReference>
<feature type="transmembrane region" description="Helical" evidence="1">
    <location>
        <begin position="76"/>
        <end position="94"/>
    </location>
</feature>
<sequence>MNYTYLPILSESQNVNILGFISSPYTAILGNFFWLFIGLLVVSMAFLKAQDVALPVIIGIIFAATFGVFLPESVGVSLLMLLGTGVGAILYKVFKTGEGY</sequence>
<keyword evidence="1" id="KW-0472">Membrane</keyword>
<gene>
    <name evidence="2" type="ORF">AOB57_004330</name>
</gene>
<feature type="transmembrane region" description="Helical" evidence="1">
    <location>
        <begin position="25"/>
        <end position="47"/>
    </location>
</feature>
<feature type="transmembrane region" description="Helical" evidence="1">
    <location>
        <begin position="52"/>
        <end position="70"/>
    </location>
</feature>
<dbReference type="OrthoDB" id="132346at2157"/>
<evidence type="ECO:0000313" key="3">
    <source>
        <dbReference type="Proteomes" id="UP000053087"/>
    </source>
</evidence>